<dbReference type="InterPro" id="IPR036866">
    <property type="entry name" value="RibonucZ/Hydroxyglut_hydro"/>
</dbReference>
<organism evidence="6 7">
    <name type="scientific">Roseibium aestuarii</name>
    <dbReference type="NCBI Taxonomy" id="2600299"/>
    <lineage>
        <taxon>Bacteria</taxon>
        <taxon>Pseudomonadati</taxon>
        <taxon>Pseudomonadota</taxon>
        <taxon>Alphaproteobacteria</taxon>
        <taxon>Hyphomicrobiales</taxon>
        <taxon>Stappiaceae</taxon>
        <taxon>Roseibium</taxon>
    </lineage>
</organism>
<evidence type="ECO:0000256" key="1">
    <source>
        <dbReference type="ARBA" id="ARBA00007749"/>
    </source>
</evidence>
<dbReference type="Gene3D" id="3.60.15.10">
    <property type="entry name" value="Ribonuclease Z/Hydroxyacylglutathione hydrolase-like"/>
    <property type="match status" value="1"/>
</dbReference>
<comment type="caution">
    <text evidence="6">The sequence shown here is derived from an EMBL/GenBank/DDBJ whole genome shotgun (WGS) entry which is preliminary data.</text>
</comment>
<evidence type="ECO:0000256" key="3">
    <source>
        <dbReference type="ARBA" id="ARBA00022801"/>
    </source>
</evidence>
<feature type="domain" description="Metallo-beta-lactamase" evidence="5">
    <location>
        <begin position="108"/>
        <end position="305"/>
    </location>
</feature>
<keyword evidence="4" id="KW-0862">Zinc</keyword>
<name>A0ABW4JW78_9HYPH</name>
<dbReference type="RefSeq" id="WP_377175378.1">
    <property type="nucleotide sequence ID" value="NZ_JBHUFA010000002.1"/>
</dbReference>
<reference evidence="7" key="1">
    <citation type="journal article" date="2019" name="Int. J. Syst. Evol. Microbiol.">
        <title>The Global Catalogue of Microorganisms (GCM) 10K type strain sequencing project: providing services to taxonomists for standard genome sequencing and annotation.</title>
        <authorList>
            <consortium name="The Broad Institute Genomics Platform"/>
            <consortium name="The Broad Institute Genome Sequencing Center for Infectious Disease"/>
            <person name="Wu L."/>
            <person name="Ma J."/>
        </authorList>
    </citation>
    <scope>NUCLEOTIDE SEQUENCE [LARGE SCALE GENOMIC DNA]</scope>
    <source>
        <strain evidence="7">JCM 3369</strain>
    </source>
</reference>
<evidence type="ECO:0000256" key="2">
    <source>
        <dbReference type="ARBA" id="ARBA00022723"/>
    </source>
</evidence>
<dbReference type="PANTHER" id="PTHR42978:SF6">
    <property type="entry name" value="QUORUM-QUENCHING LACTONASE YTNP-RELATED"/>
    <property type="match status" value="1"/>
</dbReference>
<dbReference type="SMART" id="SM00849">
    <property type="entry name" value="Lactamase_B"/>
    <property type="match status" value="1"/>
</dbReference>
<dbReference type="CDD" id="cd07720">
    <property type="entry name" value="OPHC2-like_MBL-fold"/>
    <property type="match status" value="1"/>
</dbReference>
<dbReference type="SUPFAM" id="SSF56281">
    <property type="entry name" value="Metallo-hydrolase/oxidoreductase"/>
    <property type="match status" value="1"/>
</dbReference>
<protein>
    <submittedName>
        <fullName evidence="6">MBL fold metallo-hydrolase</fullName>
    </submittedName>
</protein>
<evidence type="ECO:0000313" key="6">
    <source>
        <dbReference type="EMBL" id="MFD1695728.1"/>
    </source>
</evidence>
<dbReference type="Proteomes" id="UP001597327">
    <property type="component" value="Unassembled WGS sequence"/>
</dbReference>
<dbReference type="PANTHER" id="PTHR42978">
    <property type="entry name" value="QUORUM-QUENCHING LACTONASE YTNP-RELATED-RELATED"/>
    <property type="match status" value="1"/>
</dbReference>
<dbReference type="EMBL" id="JBHUFA010000002">
    <property type="protein sequence ID" value="MFD1695728.1"/>
    <property type="molecule type" value="Genomic_DNA"/>
</dbReference>
<dbReference type="PROSITE" id="PS51318">
    <property type="entry name" value="TAT"/>
    <property type="match status" value="1"/>
</dbReference>
<gene>
    <name evidence="6" type="ORF">ACFSC7_09410</name>
</gene>
<keyword evidence="3" id="KW-0378">Hydrolase</keyword>
<keyword evidence="2" id="KW-0479">Metal-binding</keyword>
<dbReference type="InterPro" id="IPR051013">
    <property type="entry name" value="MBL_superfamily_lactonases"/>
</dbReference>
<dbReference type="InterPro" id="IPR006311">
    <property type="entry name" value="TAT_signal"/>
</dbReference>
<keyword evidence="7" id="KW-1185">Reference proteome</keyword>
<evidence type="ECO:0000313" key="7">
    <source>
        <dbReference type="Proteomes" id="UP001597327"/>
    </source>
</evidence>
<evidence type="ECO:0000259" key="5">
    <source>
        <dbReference type="SMART" id="SM00849"/>
    </source>
</evidence>
<dbReference type="Pfam" id="PF00753">
    <property type="entry name" value="Lactamase_B"/>
    <property type="match status" value="1"/>
</dbReference>
<dbReference type="InterPro" id="IPR001279">
    <property type="entry name" value="Metallo-B-lactamas"/>
</dbReference>
<proteinExistence type="inferred from homology"/>
<accession>A0ABW4JW78</accession>
<comment type="similarity">
    <text evidence="1">Belongs to the metallo-beta-lactamase superfamily.</text>
</comment>
<sequence length="332" mass="35169">MTMGSVKIEMSRRAALGALALGGGMAATGMSPLGGLRSAQAAEGAAEAGGVALPFARYQVGSFEVLTLLDGAAVFEEPQKTFAMNVPAEEFTEVTTANFLPLDKFKNFFTPTVINTGSEVILFDTGNGEAARPGRGNLVLALEAAGYSAGDVTTVVLTHMHGDHVNGLSGEGGLTFPNARYVTGAKEFDAWSAQDPEQNGGAKPFATKVKPLADKITFLEDGGSVVSGITAIAAFGHTPGHMVYMVESDGQQLLLAADTANHYVWSLGYPDWEVRFDMDKAAAAATRRKVLDMLATDRIPFIGYHMPFPAVGFVEARDSGFRYVPETYQLDL</sequence>
<evidence type="ECO:0000256" key="4">
    <source>
        <dbReference type="ARBA" id="ARBA00022833"/>
    </source>
</evidence>